<keyword evidence="10" id="KW-1185">Reference proteome</keyword>
<dbReference type="AlphaFoldDB" id="A0A914CQA3"/>
<proteinExistence type="inferred from homology"/>
<comment type="subcellular location">
    <subcellularLocation>
        <location evidence="1">Membrane</location>
        <topology evidence="1">Single-pass membrane protein</topology>
    </subcellularLocation>
</comment>
<keyword evidence="3 8" id="KW-0812">Transmembrane</keyword>
<dbReference type="PANTHER" id="PTHR13605">
    <property type="entry name" value="ER MEMBRANE PROTEIN COMPLEX SUBUNIT 7"/>
    <property type="match status" value="1"/>
</dbReference>
<reference evidence="11" key="1">
    <citation type="submission" date="2022-11" db="UniProtKB">
        <authorList>
            <consortium name="WormBaseParasite"/>
        </authorList>
    </citation>
    <scope>IDENTIFICATION</scope>
</reference>
<feature type="domain" description="ER membrane protein complex subunit 7 beta-sandwich" evidence="9">
    <location>
        <begin position="4"/>
        <end position="114"/>
    </location>
</feature>
<evidence type="ECO:0000259" key="9">
    <source>
        <dbReference type="Pfam" id="PF09430"/>
    </source>
</evidence>
<evidence type="ECO:0000256" key="3">
    <source>
        <dbReference type="ARBA" id="ARBA00022692"/>
    </source>
</evidence>
<dbReference type="Proteomes" id="UP000887540">
    <property type="component" value="Unplaced"/>
</dbReference>
<feature type="region of interest" description="Disordered" evidence="7">
    <location>
        <begin position="161"/>
        <end position="181"/>
    </location>
</feature>
<dbReference type="Pfam" id="PF09430">
    <property type="entry name" value="EMC7_beta-sandw"/>
    <property type="match status" value="1"/>
</dbReference>
<protein>
    <submittedName>
        <fullName evidence="11">ER membrane protein complex subunit 7 beta-sandwich domain-containing protein</fullName>
    </submittedName>
</protein>
<evidence type="ECO:0000313" key="11">
    <source>
        <dbReference type="WBParaSite" id="ACRNAN_scaffold13081.g14152.t1"/>
    </source>
</evidence>
<evidence type="ECO:0000256" key="2">
    <source>
        <dbReference type="ARBA" id="ARBA00008880"/>
    </source>
</evidence>
<evidence type="ECO:0000256" key="7">
    <source>
        <dbReference type="SAM" id="MobiDB-lite"/>
    </source>
</evidence>
<name>A0A914CQA3_9BILA</name>
<dbReference type="WBParaSite" id="ACRNAN_scaffold13081.g14152.t1">
    <property type="protein sequence ID" value="ACRNAN_scaffold13081.g14152.t1"/>
    <property type="gene ID" value="ACRNAN_scaffold13081.g14152"/>
</dbReference>
<dbReference type="PANTHER" id="PTHR13605:SF4">
    <property type="entry name" value="ER MEMBRANE PROTEIN COMPLEX SUBUNIT 7"/>
    <property type="match status" value="1"/>
</dbReference>
<evidence type="ECO:0000256" key="4">
    <source>
        <dbReference type="ARBA" id="ARBA00022729"/>
    </source>
</evidence>
<dbReference type="InterPro" id="IPR013784">
    <property type="entry name" value="Carb-bd-like_fold"/>
</dbReference>
<dbReference type="SUPFAM" id="SSF49452">
    <property type="entry name" value="Starch-binding domain-like"/>
    <property type="match status" value="1"/>
</dbReference>
<dbReference type="InterPro" id="IPR019008">
    <property type="entry name" value="Beta_sandwich_EMC7"/>
</dbReference>
<keyword evidence="5 8" id="KW-1133">Transmembrane helix</keyword>
<evidence type="ECO:0000313" key="10">
    <source>
        <dbReference type="Proteomes" id="UP000887540"/>
    </source>
</evidence>
<evidence type="ECO:0000256" key="1">
    <source>
        <dbReference type="ARBA" id="ARBA00004167"/>
    </source>
</evidence>
<sequence>MKVPNNWQTNSKVLIDHGKYIGFITEDGSFQVQGVPSGSYIVEISNTDYIFEPVRVDITSSGKMRARKLNLLQPNQVNQIQYPLQMAARQPTKYFRVREEWRITDMLMNPMVIMLLVAFLLMIITPKLAAGDPQLQKEMQNMQMPKMEMPDLSETLANFFGGASGNKKAPAKKQAIGNKKR</sequence>
<accession>A0A914CQA3</accession>
<dbReference type="GO" id="GO:0030246">
    <property type="term" value="F:carbohydrate binding"/>
    <property type="evidence" value="ECO:0007669"/>
    <property type="project" value="InterPro"/>
</dbReference>
<keyword evidence="6 8" id="KW-0472">Membrane</keyword>
<evidence type="ECO:0000256" key="6">
    <source>
        <dbReference type="ARBA" id="ARBA00023136"/>
    </source>
</evidence>
<keyword evidence="4" id="KW-0732">Signal</keyword>
<evidence type="ECO:0000256" key="5">
    <source>
        <dbReference type="ARBA" id="ARBA00022989"/>
    </source>
</evidence>
<feature type="transmembrane region" description="Helical" evidence="8">
    <location>
        <begin position="106"/>
        <end position="124"/>
    </location>
</feature>
<evidence type="ECO:0000256" key="8">
    <source>
        <dbReference type="SAM" id="Phobius"/>
    </source>
</evidence>
<comment type="similarity">
    <text evidence="2">Belongs to the EMC7 family.</text>
</comment>
<dbReference type="InterPro" id="IPR039163">
    <property type="entry name" value="EMC7"/>
</dbReference>
<organism evidence="10 11">
    <name type="scientific">Acrobeloides nanus</name>
    <dbReference type="NCBI Taxonomy" id="290746"/>
    <lineage>
        <taxon>Eukaryota</taxon>
        <taxon>Metazoa</taxon>
        <taxon>Ecdysozoa</taxon>
        <taxon>Nematoda</taxon>
        <taxon>Chromadorea</taxon>
        <taxon>Rhabditida</taxon>
        <taxon>Tylenchina</taxon>
        <taxon>Cephalobomorpha</taxon>
        <taxon>Cephaloboidea</taxon>
        <taxon>Cephalobidae</taxon>
        <taxon>Acrobeloides</taxon>
    </lineage>
</organism>
<dbReference type="GO" id="GO:0072546">
    <property type="term" value="C:EMC complex"/>
    <property type="evidence" value="ECO:0007669"/>
    <property type="project" value="TreeGrafter"/>
</dbReference>